<organism evidence="1 2">
    <name type="scientific">Lactuca saligna</name>
    <name type="common">Willowleaf lettuce</name>
    <dbReference type="NCBI Taxonomy" id="75948"/>
    <lineage>
        <taxon>Eukaryota</taxon>
        <taxon>Viridiplantae</taxon>
        <taxon>Streptophyta</taxon>
        <taxon>Embryophyta</taxon>
        <taxon>Tracheophyta</taxon>
        <taxon>Spermatophyta</taxon>
        <taxon>Magnoliopsida</taxon>
        <taxon>eudicotyledons</taxon>
        <taxon>Gunneridae</taxon>
        <taxon>Pentapetalae</taxon>
        <taxon>asterids</taxon>
        <taxon>campanulids</taxon>
        <taxon>Asterales</taxon>
        <taxon>Asteraceae</taxon>
        <taxon>Cichorioideae</taxon>
        <taxon>Cichorieae</taxon>
        <taxon>Lactucinae</taxon>
        <taxon>Lactuca</taxon>
    </lineage>
</organism>
<dbReference type="GO" id="GO:0005634">
    <property type="term" value="C:nucleus"/>
    <property type="evidence" value="ECO:0007669"/>
    <property type="project" value="TreeGrafter"/>
</dbReference>
<dbReference type="PRINTS" id="PR02081">
    <property type="entry name" value="GIGANTEA"/>
</dbReference>
<evidence type="ECO:0000313" key="2">
    <source>
        <dbReference type="Proteomes" id="UP001177003"/>
    </source>
</evidence>
<dbReference type="PANTHER" id="PTHR36319:SF1">
    <property type="entry name" value="PROTEIN GIGANTEA"/>
    <property type="match status" value="1"/>
</dbReference>
<dbReference type="Proteomes" id="UP001177003">
    <property type="component" value="Chromosome 3"/>
</dbReference>
<dbReference type="AlphaFoldDB" id="A0AA35YKC8"/>
<dbReference type="GO" id="GO:0042752">
    <property type="term" value="P:regulation of circadian rhythm"/>
    <property type="evidence" value="ECO:0007669"/>
    <property type="project" value="TreeGrafter"/>
</dbReference>
<keyword evidence="2" id="KW-1185">Reference proteome</keyword>
<name>A0AA35YKC8_LACSI</name>
<protein>
    <submittedName>
        <fullName evidence="1">Uncharacterized protein</fullName>
    </submittedName>
</protein>
<dbReference type="GO" id="GO:0048586">
    <property type="term" value="P:regulation of long-day photoperiodism, flowering"/>
    <property type="evidence" value="ECO:0007669"/>
    <property type="project" value="TreeGrafter"/>
</dbReference>
<accession>A0AA35YKC8</accession>
<evidence type="ECO:0000313" key="1">
    <source>
        <dbReference type="EMBL" id="CAI9275478.1"/>
    </source>
</evidence>
<dbReference type="PANTHER" id="PTHR36319">
    <property type="entry name" value="PROTEIN GIGANTEA"/>
    <property type="match status" value="1"/>
</dbReference>
<sequence length="163" mass="17923">MSSRPRWVVVNGAGVILIVCDEEVSRYETATLTTIGVPTVLLPPPTIAMDEPLVVGLPDLEPYARLFHRYCAIASPSATQILLLGLLEVPPSWALDALDPLVQLVELLRVVEDYASGMWHRQTSMSFETMDDDQVLLYAVDGGEVQFNGEVTRLKVAMKIVKG</sequence>
<proteinExistence type="predicted"/>
<dbReference type="InterPro" id="IPR026211">
    <property type="entry name" value="GIGANTEA"/>
</dbReference>
<dbReference type="EMBL" id="OX465079">
    <property type="protein sequence ID" value="CAI9275478.1"/>
    <property type="molecule type" value="Genomic_DNA"/>
</dbReference>
<dbReference type="GO" id="GO:0006950">
    <property type="term" value="P:response to stress"/>
    <property type="evidence" value="ECO:0007669"/>
    <property type="project" value="TreeGrafter"/>
</dbReference>
<reference evidence="1" key="1">
    <citation type="submission" date="2023-04" db="EMBL/GenBank/DDBJ databases">
        <authorList>
            <person name="Vijverberg K."/>
            <person name="Xiong W."/>
            <person name="Schranz E."/>
        </authorList>
    </citation>
    <scope>NUCLEOTIDE SEQUENCE</scope>
</reference>
<gene>
    <name evidence="1" type="ORF">LSALG_LOCUS15506</name>
</gene>